<dbReference type="InterPro" id="IPR050834">
    <property type="entry name" value="Glycosyltransf_2"/>
</dbReference>
<comment type="caution">
    <text evidence="3">The sequence shown here is derived from an EMBL/GenBank/DDBJ whole genome shotgun (WGS) entry which is preliminary data.</text>
</comment>
<reference evidence="3" key="1">
    <citation type="submission" date="2023-07" db="EMBL/GenBank/DDBJ databases">
        <title>Sorghum-associated microbial communities from plants grown in Nebraska, USA.</title>
        <authorList>
            <person name="Schachtman D."/>
        </authorList>
    </citation>
    <scope>NUCLEOTIDE SEQUENCE</scope>
    <source>
        <strain evidence="3">BE80</strain>
    </source>
</reference>
<dbReference type="InterPro" id="IPR001173">
    <property type="entry name" value="Glyco_trans_2-like"/>
</dbReference>
<dbReference type="Pfam" id="PF00535">
    <property type="entry name" value="Glycos_transf_2"/>
    <property type="match status" value="1"/>
</dbReference>
<evidence type="ECO:0000259" key="2">
    <source>
        <dbReference type="Pfam" id="PF00535"/>
    </source>
</evidence>
<evidence type="ECO:0000313" key="3">
    <source>
        <dbReference type="EMBL" id="MDR6726605.1"/>
    </source>
</evidence>
<dbReference type="Gene3D" id="3.90.550.10">
    <property type="entry name" value="Spore Coat Polysaccharide Biosynthesis Protein SpsA, Chain A"/>
    <property type="match status" value="1"/>
</dbReference>
<dbReference type="PANTHER" id="PTHR43685">
    <property type="entry name" value="GLYCOSYLTRANSFERASE"/>
    <property type="match status" value="1"/>
</dbReference>
<dbReference type="SUPFAM" id="SSF53448">
    <property type="entry name" value="Nucleotide-diphospho-sugar transferases"/>
    <property type="match status" value="1"/>
</dbReference>
<accession>A0AAP5LRE0</accession>
<dbReference type="CDD" id="cd04196">
    <property type="entry name" value="GT_2_like_d"/>
    <property type="match status" value="1"/>
</dbReference>
<dbReference type="AlphaFoldDB" id="A0AAP5LRE0"/>
<feature type="domain" description="Glycosyltransferase 2-like" evidence="2">
    <location>
        <begin position="8"/>
        <end position="112"/>
    </location>
</feature>
<dbReference type="EMBL" id="JAVDTR010000018">
    <property type="protein sequence ID" value="MDR6726605.1"/>
    <property type="molecule type" value="Genomic_DNA"/>
</dbReference>
<evidence type="ECO:0000313" key="4">
    <source>
        <dbReference type="Proteomes" id="UP001254832"/>
    </source>
</evidence>
<gene>
    <name evidence="3" type="ORF">J2W91_005126</name>
</gene>
<dbReference type="InterPro" id="IPR029044">
    <property type="entry name" value="Nucleotide-diphossugar_trans"/>
</dbReference>
<comment type="similarity">
    <text evidence="1">Belongs to the glycosyltransferase 2 family.</text>
</comment>
<dbReference type="PANTHER" id="PTHR43685:SF11">
    <property type="entry name" value="GLYCOSYLTRANSFERASE TAGX-RELATED"/>
    <property type="match status" value="1"/>
</dbReference>
<name>A0AAP5LRE0_PAEAM</name>
<sequence>MNKPTVCIMLSTYNGAPYIDEQIESLLSQHDVDFRIHIRDDGSSDGTVQKLIEYGNVYPDQIQVNVGKNLGVIGSFFELMRQTKPVYDFYAFCDQDDVWKPDKLIRAAKKLKLRQSNIPLMYCSSTQMVDQDLNNLNVWPTLPSKPLSMYNAVVENRCVGCTMILNQITFERVRGNIPADLTKVIMHDWWIYLFVSAFGEVIFDEEPTILYRQHQGNVLGGSNESWIMKWKNRWVRFMKGNNHFILSKQAQLFMHLYKDQLSAQQQKDLQQFLYQLNASWINRIIYAIKMPFYRQSTLDNAVLKLIYVLKKV</sequence>
<proteinExistence type="inferred from homology"/>
<dbReference type="Proteomes" id="UP001254832">
    <property type="component" value="Unassembled WGS sequence"/>
</dbReference>
<evidence type="ECO:0000256" key="1">
    <source>
        <dbReference type="ARBA" id="ARBA00006739"/>
    </source>
</evidence>
<protein>
    <submittedName>
        <fullName evidence="3">Glycosyltransferase involved in cell wall biosynthesis</fullName>
    </submittedName>
</protein>
<organism evidence="3 4">
    <name type="scientific">Paenibacillus amylolyticus</name>
    <dbReference type="NCBI Taxonomy" id="1451"/>
    <lineage>
        <taxon>Bacteria</taxon>
        <taxon>Bacillati</taxon>
        <taxon>Bacillota</taxon>
        <taxon>Bacilli</taxon>
        <taxon>Bacillales</taxon>
        <taxon>Paenibacillaceae</taxon>
        <taxon>Paenibacillus</taxon>
    </lineage>
</organism>